<feature type="non-terminal residue" evidence="3">
    <location>
        <position position="352"/>
    </location>
</feature>
<name>A0A8T1ZNF7_9BRAS</name>
<dbReference type="AlphaFoldDB" id="A0A8T1ZNF7"/>
<evidence type="ECO:0000313" key="3">
    <source>
        <dbReference type="EMBL" id="KAG7560599.1"/>
    </source>
</evidence>
<reference evidence="3 4" key="1">
    <citation type="submission" date="2020-12" db="EMBL/GenBank/DDBJ databases">
        <title>Concerted genomic and epigenomic changes stabilize Arabidopsis allopolyploids.</title>
        <authorList>
            <person name="Chen Z."/>
        </authorList>
    </citation>
    <scope>NUCLEOTIDE SEQUENCE [LARGE SCALE GENOMIC DNA]</scope>
    <source>
        <strain evidence="3">Allo738</strain>
        <tissue evidence="3">Leaf</tissue>
    </source>
</reference>
<dbReference type="InterPro" id="IPR001810">
    <property type="entry name" value="F-box_dom"/>
</dbReference>
<dbReference type="InterPro" id="IPR017451">
    <property type="entry name" value="F-box-assoc_interact_dom"/>
</dbReference>
<dbReference type="Pfam" id="PF00646">
    <property type="entry name" value="F-box"/>
    <property type="match status" value="1"/>
</dbReference>
<dbReference type="Proteomes" id="UP000694240">
    <property type="component" value="Chromosome 10"/>
</dbReference>
<evidence type="ECO:0000313" key="4">
    <source>
        <dbReference type="Proteomes" id="UP000694240"/>
    </source>
</evidence>
<keyword evidence="4" id="KW-1185">Reference proteome</keyword>
<feature type="domain" description="F-box" evidence="1">
    <location>
        <begin position="44"/>
        <end position="76"/>
    </location>
</feature>
<sequence>GFSFRLAAVKRLMKKEIRLTADEFERPRKRRRVMVKPDSKPCGLENLTEDLLMDILARLPAKEVTRSMCVSQFWADQLEYVLVSSSSSPHDHSDASVSVLDQDLNMPGMGGYFVNALRGLLCVRLGRRVRICNLTTRQRVTLPIIRSRFLAEANDNVWNYFGHDSVNDEYKVLSTVWEESKREGIVRSEHQMLVLGPGAYWRNTYSTIPPPPHRPYSQGISIDGVLYYGAWVDKNRCVLMSFDLSSEEFNLIELPVVAGIIWHTSRANLINYRGKSTVFEYSRFASDASVDLWVMENAGKKKWSNKTVVLPLSQMNFAPSDKLGMQGTSRCNEVRLAMIKRIPTTEPRRSVI</sequence>
<dbReference type="PANTHER" id="PTHR31111:SF25">
    <property type="entry name" value="F-BOX ASSOCIATED UBIQUITINATION EFFECTOR FAMILY PROTEIN"/>
    <property type="match status" value="1"/>
</dbReference>
<protein>
    <submittedName>
        <fullName evidence="3">F-box-like domain superfamily</fullName>
    </submittedName>
</protein>
<evidence type="ECO:0000259" key="2">
    <source>
        <dbReference type="Pfam" id="PF08268"/>
    </source>
</evidence>
<comment type="caution">
    <text evidence="3">The sequence shown here is derived from an EMBL/GenBank/DDBJ whole genome shotgun (WGS) entry which is preliminary data.</text>
</comment>
<dbReference type="InterPro" id="IPR013187">
    <property type="entry name" value="F-box-assoc_dom_typ3"/>
</dbReference>
<dbReference type="PANTHER" id="PTHR31111">
    <property type="entry name" value="BNAA05G37150D PROTEIN-RELATED"/>
    <property type="match status" value="1"/>
</dbReference>
<accession>A0A8T1ZNF7</accession>
<proteinExistence type="predicted"/>
<feature type="domain" description="F-box associated beta-propeller type 3" evidence="2">
    <location>
        <begin position="82"/>
        <end position="337"/>
    </location>
</feature>
<dbReference type="Pfam" id="PF08268">
    <property type="entry name" value="FBA_3"/>
    <property type="match status" value="1"/>
</dbReference>
<dbReference type="NCBIfam" id="TIGR01640">
    <property type="entry name" value="F_box_assoc_1"/>
    <property type="match status" value="1"/>
</dbReference>
<gene>
    <name evidence="3" type="ORF">ISN45_Aa05g021100</name>
</gene>
<dbReference type="EMBL" id="JAEFBK010000010">
    <property type="protein sequence ID" value="KAG7560599.1"/>
    <property type="molecule type" value="Genomic_DNA"/>
</dbReference>
<evidence type="ECO:0000259" key="1">
    <source>
        <dbReference type="Pfam" id="PF00646"/>
    </source>
</evidence>
<organism evidence="3 4">
    <name type="scientific">Arabidopsis thaliana x Arabidopsis arenosa</name>
    <dbReference type="NCBI Taxonomy" id="1240361"/>
    <lineage>
        <taxon>Eukaryota</taxon>
        <taxon>Viridiplantae</taxon>
        <taxon>Streptophyta</taxon>
        <taxon>Embryophyta</taxon>
        <taxon>Tracheophyta</taxon>
        <taxon>Spermatophyta</taxon>
        <taxon>Magnoliopsida</taxon>
        <taxon>eudicotyledons</taxon>
        <taxon>Gunneridae</taxon>
        <taxon>Pentapetalae</taxon>
        <taxon>rosids</taxon>
        <taxon>malvids</taxon>
        <taxon>Brassicales</taxon>
        <taxon>Brassicaceae</taxon>
        <taxon>Camelineae</taxon>
        <taxon>Arabidopsis</taxon>
    </lineage>
</organism>
<feature type="non-terminal residue" evidence="3">
    <location>
        <position position="1"/>
    </location>
</feature>